<name>A0ACC6PAZ6_9BACL</name>
<gene>
    <name evidence="1" type="ORF">WKI47_08665</name>
</gene>
<organism evidence="1 2">
    <name type="scientific">Saccharibacillus sacchari</name>
    <dbReference type="NCBI Taxonomy" id="456493"/>
    <lineage>
        <taxon>Bacteria</taxon>
        <taxon>Bacillati</taxon>
        <taxon>Bacillota</taxon>
        <taxon>Bacilli</taxon>
        <taxon>Bacillales</taxon>
        <taxon>Paenibacillaceae</taxon>
        <taxon>Saccharibacillus</taxon>
    </lineage>
</organism>
<sequence>MVSPKEPDPQDPAFLKIDKAHTPFLLKAIEAVQRTNWVQCYDLNHVYISMREDRYKGRDCIVVRFYAADLANDDWMDVTSADIGGAHVYMEAAGRAVLHIGIEH</sequence>
<dbReference type="Proteomes" id="UP001380953">
    <property type="component" value="Unassembled WGS sequence"/>
</dbReference>
<protein>
    <submittedName>
        <fullName evidence="1">Uncharacterized protein</fullName>
    </submittedName>
</protein>
<evidence type="ECO:0000313" key="1">
    <source>
        <dbReference type="EMBL" id="MEJ8303967.1"/>
    </source>
</evidence>
<dbReference type="EMBL" id="JBBKAR010000031">
    <property type="protein sequence ID" value="MEJ8303967.1"/>
    <property type="molecule type" value="Genomic_DNA"/>
</dbReference>
<proteinExistence type="predicted"/>
<accession>A0ACC6PAZ6</accession>
<reference evidence="1" key="1">
    <citation type="submission" date="2024-03" db="EMBL/GenBank/DDBJ databases">
        <title>Whole genome sequecning of epiphytes from Marcgravia umbellata leaves.</title>
        <authorList>
            <person name="Kumar G."/>
            <person name="Savka M.A."/>
        </authorList>
    </citation>
    <scope>NUCLEOTIDE SEQUENCE</scope>
    <source>
        <strain evidence="1">RIT_BL5</strain>
    </source>
</reference>
<comment type="caution">
    <text evidence="1">The sequence shown here is derived from an EMBL/GenBank/DDBJ whole genome shotgun (WGS) entry which is preliminary data.</text>
</comment>
<keyword evidence="2" id="KW-1185">Reference proteome</keyword>
<evidence type="ECO:0000313" key="2">
    <source>
        <dbReference type="Proteomes" id="UP001380953"/>
    </source>
</evidence>